<evidence type="ECO:0000313" key="6">
    <source>
        <dbReference type="EMBL" id="MBK7417093.1"/>
    </source>
</evidence>
<dbReference type="Gene3D" id="1.10.287.950">
    <property type="entry name" value="Methyl-accepting chemotaxis protein"/>
    <property type="match status" value="1"/>
</dbReference>
<keyword evidence="1 3" id="KW-0807">Transducer</keyword>
<protein>
    <recommendedName>
        <fullName evidence="5">Methyl-accepting transducer domain-containing protein</fullName>
    </recommendedName>
</protein>
<reference evidence="6 7" key="1">
    <citation type="submission" date="2020-10" db="EMBL/GenBank/DDBJ databases">
        <title>Connecting structure to function with the recovery of over 1000 high-quality activated sludge metagenome-assembled genomes encoding full-length rRNA genes using long-read sequencing.</title>
        <authorList>
            <person name="Singleton C.M."/>
            <person name="Petriglieri F."/>
            <person name="Kristensen J.M."/>
            <person name="Kirkegaard R.H."/>
            <person name="Michaelsen T.Y."/>
            <person name="Andersen M.H."/>
            <person name="Karst S.M."/>
            <person name="Dueholm M.S."/>
            <person name="Nielsen P.H."/>
            <person name="Albertsen M."/>
        </authorList>
    </citation>
    <scope>NUCLEOTIDE SEQUENCE [LARGE SCALE GENOMIC DNA]</scope>
    <source>
        <strain evidence="6">EsbW_18-Q3-R4-48_BATAC.463</strain>
    </source>
</reference>
<proteinExistence type="inferred from homology"/>
<dbReference type="PANTHER" id="PTHR32089:SF112">
    <property type="entry name" value="LYSOZYME-LIKE PROTEIN-RELATED"/>
    <property type="match status" value="1"/>
</dbReference>
<dbReference type="SMART" id="SM00283">
    <property type="entry name" value="MA"/>
    <property type="match status" value="1"/>
</dbReference>
<feature type="region of interest" description="Disordered" evidence="4">
    <location>
        <begin position="225"/>
        <end position="250"/>
    </location>
</feature>
<dbReference type="EMBL" id="JADJMS010000047">
    <property type="protein sequence ID" value="MBK7417093.1"/>
    <property type="molecule type" value="Genomic_DNA"/>
</dbReference>
<feature type="domain" description="Methyl-accepting transducer" evidence="5">
    <location>
        <begin position="19"/>
        <end position="98"/>
    </location>
</feature>
<comment type="caution">
    <text evidence="6">The sequence shown here is derived from an EMBL/GenBank/DDBJ whole genome shotgun (WGS) entry which is preliminary data.</text>
</comment>
<dbReference type="PRINTS" id="PR00260">
    <property type="entry name" value="CHEMTRNSDUCR"/>
</dbReference>
<organism evidence="6 7">
    <name type="scientific">Candidatus Dechloromonas phosphorivorans</name>
    <dbReference type="NCBI Taxonomy" id="2899244"/>
    <lineage>
        <taxon>Bacteria</taxon>
        <taxon>Pseudomonadati</taxon>
        <taxon>Pseudomonadota</taxon>
        <taxon>Betaproteobacteria</taxon>
        <taxon>Rhodocyclales</taxon>
        <taxon>Azonexaceae</taxon>
        <taxon>Dechloromonas</taxon>
    </lineage>
</organism>
<dbReference type="Proteomes" id="UP000739411">
    <property type="component" value="Unassembled WGS sequence"/>
</dbReference>
<dbReference type="GO" id="GO:0016020">
    <property type="term" value="C:membrane"/>
    <property type="evidence" value="ECO:0007669"/>
    <property type="project" value="InterPro"/>
</dbReference>
<evidence type="ECO:0000313" key="7">
    <source>
        <dbReference type="Proteomes" id="UP000739411"/>
    </source>
</evidence>
<evidence type="ECO:0000259" key="5">
    <source>
        <dbReference type="PROSITE" id="PS50111"/>
    </source>
</evidence>
<evidence type="ECO:0000256" key="4">
    <source>
        <dbReference type="SAM" id="MobiDB-lite"/>
    </source>
</evidence>
<dbReference type="GO" id="GO:0004888">
    <property type="term" value="F:transmembrane signaling receptor activity"/>
    <property type="evidence" value="ECO:0007669"/>
    <property type="project" value="InterPro"/>
</dbReference>
<dbReference type="SUPFAM" id="SSF58104">
    <property type="entry name" value="Methyl-accepting chemotaxis protein (MCP) signaling domain"/>
    <property type="match status" value="1"/>
</dbReference>
<comment type="similarity">
    <text evidence="2">Belongs to the methyl-accepting chemotaxis (MCP) protein family.</text>
</comment>
<dbReference type="InterPro" id="IPR004090">
    <property type="entry name" value="Chemotax_Me-accpt_rcpt"/>
</dbReference>
<gene>
    <name evidence="6" type="ORF">IPJ38_20300</name>
</gene>
<name>A0A935MSF7_9RHOO</name>
<dbReference type="PANTHER" id="PTHR32089">
    <property type="entry name" value="METHYL-ACCEPTING CHEMOTAXIS PROTEIN MCPB"/>
    <property type="match status" value="1"/>
</dbReference>
<dbReference type="GO" id="GO:0007165">
    <property type="term" value="P:signal transduction"/>
    <property type="evidence" value="ECO:0007669"/>
    <property type="project" value="UniProtKB-KW"/>
</dbReference>
<evidence type="ECO:0000256" key="2">
    <source>
        <dbReference type="ARBA" id="ARBA00029447"/>
    </source>
</evidence>
<dbReference type="GO" id="GO:0006935">
    <property type="term" value="P:chemotaxis"/>
    <property type="evidence" value="ECO:0007669"/>
    <property type="project" value="InterPro"/>
</dbReference>
<evidence type="ECO:0000256" key="1">
    <source>
        <dbReference type="ARBA" id="ARBA00023224"/>
    </source>
</evidence>
<sequence length="250" mass="27593">MEIYIKRRIEEATSDQTRITQVVKDAQDLGKLVQLVKHISGQTNLLALNAAIEAARAGEAGRGFAVVADEVRKLSTETDSAVTKINQGINSVAENIRQQFQDKLTHSNVDAERAALTEFSTQLTNLGDGYQTLLAHDMNTLQTVKESSSELAGMFMDVLASVQFQDITRQQIEIVLKAMSKLDDHAENLARRIKASEDANFTYTPLAEHLDTLYSSYVMDSQRISHQQATHQTPRAGASKPAASSKIELF</sequence>
<dbReference type="Pfam" id="PF00015">
    <property type="entry name" value="MCPsignal"/>
    <property type="match status" value="1"/>
</dbReference>
<evidence type="ECO:0000256" key="3">
    <source>
        <dbReference type="PROSITE-ProRule" id="PRU00284"/>
    </source>
</evidence>
<dbReference type="InterPro" id="IPR004089">
    <property type="entry name" value="MCPsignal_dom"/>
</dbReference>
<dbReference type="PROSITE" id="PS50111">
    <property type="entry name" value="CHEMOTAXIS_TRANSDUC_2"/>
    <property type="match status" value="1"/>
</dbReference>
<accession>A0A935MSF7</accession>
<dbReference type="AlphaFoldDB" id="A0A935MSF7"/>